<protein>
    <submittedName>
        <fullName evidence="2">Uncharacterized protein</fullName>
    </submittedName>
</protein>
<dbReference type="OrthoDB" id="1719804at2759"/>
<keyword evidence="1" id="KW-1185">Reference proteome</keyword>
<dbReference type="PANTHER" id="PTHR34808:SF5">
    <property type="entry name" value="SMP DOMAIN-CONTAINING PROTEIN"/>
    <property type="match status" value="1"/>
</dbReference>
<sequence>MANFCCSIELEPRTLRQGQIDQAREVAVDIMQKKEQNEASSILVEGLKPVASIKEMVMVVQETDMLHKEDEAKDKIINSITETCCQCSCISTTIDSPNQSLLKEPGSAPF</sequence>
<accession>A0A6P6X830</accession>
<name>A0A6P6X830_COFAR</name>
<proteinExistence type="predicted"/>
<dbReference type="GeneID" id="113740555"/>
<dbReference type="PANTHER" id="PTHR34808">
    <property type="entry name" value="EXPRESSED PROTEIN"/>
    <property type="match status" value="1"/>
</dbReference>
<organism evidence="1 2">
    <name type="scientific">Coffea arabica</name>
    <name type="common">Arabian coffee</name>
    <dbReference type="NCBI Taxonomy" id="13443"/>
    <lineage>
        <taxon>Eukaryota</taxon>
        <taxon>Viridiplantae</taxon>
        <taxon>Streptophyta</taxon>
        <taxon>Embryophyta</taxon>
        <taxon>Tracheophyta</taxon>
        <taxon>Spermatophyta</taxon>
        <taxon>Magnoliopsida</taxon>
        <taxon>eudicotyledons</taxon>
        <taxon>Gunneridae</taxon>
        <taxon>Pentapetalae</taxon>
        <taxon>asterids</taxon>
        <taxon>lamiids</taxon>
        <taxon>Gentianales</taxon>
        <taxon>Rubiaceae</taxon>
        <taxon>Ixoroideae</taxon>
        <taxon>Gardenieae complex</taxon>
        <taxon>Bertiereae - Coffeeae clade</taxon>
        <taxon>Coffeeae</taxon>
        <taxon>Coffea</taxon>
    </lineage>
</organism>
<evidence type="ECO:0000313" key="2">
    <source>
        <dbReference type="RefSeq" id="XP_027123903.2"/>
    </source>
</evidence>
<dbReference type="RefSeq" id="XP_027123903.2">
    <property type="nucleotide sequence ID" value="XM_027268102.2"/>
</dbReference>
<dbReference type="AlphaFoldDB" id="A0A6P6X830"/>
<dbReference type="Proteomes" id="UP001652660">
    <property type="component" value="Chromosome 4e"/>
</dbReference>
<reference evidence="2" key="2">
    <citation type="submission" date="2025-08" db="UniProtKB">
        <authorList>
            <consortium name="RefSeq"/>
        </authorList>
    </citation>
    <scope>IDENTIFICATION</scope>
    <source>
        <tissue evidence="2">Leaves</tissue>
    </source>
</reference>
<evidence type="ECO:0000313" key="1">
    <source>
        <dbReference type="Proteomes" id="UP001652660"/>
    </source>
</evidence>
<gene>
    <name evidence="2" type="primary">LOC113740555</name>
</gene>
<reference evidence="1" key="1">
    <citation type="journal article" date="2025" name="Foods">
        <title>Unveiling the Microbial Signatures of Arabica Coffee Cherries: Insights into Ripeness Specific Diversity, Functional Traits, and Implications for Quality and Safety.</title>
        <authorList>
            <consortium name="RefSeq"/>
            <person name="Tenea G.N."/>
            <person name="Cifuentes V."/>
            <person name="Reyes P."/>
            <person name="Cevallos-Vallejos M."/>
        </authorList>
    </citation>
    <scope>NUCLEOTIDE SEQUENCE [LARGE SCALE GENOMIC DNA]</scope>
</reference>